<feature type="domain" description="Copper amine oxidase N2-terminal" evidence="14">
    <location>
        <begin position="42"/>
        <end position="129"/>
    </location>
</feature>
<dbReference type="InterPro" id="IPR015800">
    <property type="entry name" value="Cu_amine_oxidase_N2"/>
</dbReference>
<keyword evidence="6 11" id="KW-0560">Oxidoreductase</keyword>
<dbReference type="PANTHER" id="PTHR10638">
    <property type="entry name" value="COPPER AMINE OXIDASE"/>
    <property type="match status" value="1"/>
</dbReference>
<evidence type="ECO:0000256" key="8">
    <source>
        <dbReference type="ARBA" id="ARBA00023157"/>
    </source>
</evidence>
<feature type="domain" description="Copper amine oxidase catalytic" evidence="13">
    <location>
        <begin position="258"/>
        <end position="671"/>
    </location>
</feature>
<dbReference type="PhylomeDB" id="A0A068TUM3"/>
<dbReference type="InterPro" id="IPR000269">
    <property type="entry name" value="Cu_amine_oxidase"/>
</dbReference>
<dbReference type="SUPFAM" id="SSF54416">
    <property type="entry name" value="Amine oxidase N-terminal region"/>
    <property type="match status" value="2"/>
</dbReference>
<dbReference type="OMA" id="VRNDPWI"/>
<dbReference type="InterPro" id="IPR049947">
    <property type="entry name" value="Cu_Am_Ox_Cu-bd"/>
</dbReference>
<feature type="chain" id="PRO_5001654315" description="Amine oxidase" evidence="12">
    <location>
        <begin position="37"/>
        <end position="700"/>
    </location>
</feature>
<dbReference type="EC" id="1.4.3.-" evidence="11"/>
<proteinExistence type="inferred from homology"/>
<evidence type="ECO:0000256" key="11">
    <source>
        <dbReference type="RuleBase" id="RU000672"/>
    </source>
</evidence>
<keyword evidence="7 11" id="KW-0186">Copper</keyword>
<evidence type="ECO:0000256" key="12">
    <source>
        <dbReference type="SAM" id="SignalP"/>
    </source>
</evidence>
<comment type="subunit">
    <text evidence="3">Homodimer.</text>
</comment>
<dbReference type="GO" id="GO:0005507">
    <property type="term" value="F:copper ion binding"/>
    <property type="evidence" value="ECO:0007669"/>
    <property type="project" value="InterPro"/>
</dbReference>
<evidence type="ECO:0000259" key="15">
    <source>
        <dbReference type="Pfam" id="PF02728"/>
    </source>
</evidence>
<dbReference type="Gene3D" id="2.70.98.20">
    <property type="entry name" value="Copper amine oxidase, catalytic domain"/>
    <property type="match status" value="1"/>
</dbReference>
<dbReference type="STRING" id="49390.A0A068TUM3"/>
<dbReference type="Gramene" id="CDO99048">
    <property type="protein sequence ID" value="CDO99048"/>
    <property type="gene ID" value="GSCOC_T00026062001"/>
</dbReference>
<comment type="cofactor">
    <cofactor evidence="1">
        <name>Cu cation</name>
        <dbReference type="ChEBI" id="CHEBI:23378"/>
    </cofactor>
</comment>
<reference evidence="17" key="1">
    <citation type="journal article" date="2014" name="Science">
        <title>The coffee genome provides insight into the convergent evolution of caffeine biosynthesis.</title>
        <authorList>
            <person name="Denoeud F."/>
            <person name="Carretero-Paulet L."/>
            <person name="Dereeper A."/>
            <person name="Droc G."/>
            <person name="Guyot R."/>
            <person name="Pietrella M."/>
            <person name="Zheng C."/>
            <person name="Alberti A."/>
            <person name="Anthony F."/>
            <person name="Aprea G."/>
            <person name="Aury J.M."/>
            <person name="Bento P."/>
            <person name="Bernard M."/>
            <person name="Bocs S."/>
            <person name="Campa C."/>
            <person name="Cenci A."/>
            <person name="Combes M.C."/>
            <person name="Crouzillat D."/>
            <person name="Da Silva C."/>
            <person name="Daddiego L."/>
            <person name="De Bellis F."/>
            <person name="Dussert S."/>
            <person name="Garsmeur O."/>
            <person name="Gayraud T."/>
            <person name="Guignon V."/>
            <person name="Jahn K."/>
            <person name="Jamilloux V."/>
            <person name="Joet T."/>
            <person name="Labadie K."/>
            <person name="Lan T."/>
            <person name="Leclercq J."/>
            <person name="Lepelley M."/>
            <person name="Leroy T."/>
            <person name="Li L.T."/>
            <person name="Librado P."/>
            <person name="Lopez L."/>
            <person name="Munoz A."/>
            <person name="Noel B."/>
            <person name="Pallavicini A."/>
            <person name="Perrotta G."/>
            <person name="Poncet V."/>
            <person name="Pot D."/>
            <person name="Priyono X."/>
            <person name="Rigoreau M."/>
            <person name="Rouard M."/>
            <person name="Rozas J."/>
            <person name="Tranchant-Dubreuil C."/>
            <person name="VanBuren R."/>
            <person name="Zhang Q."/>
            <person name="Andrade A.C."/>
            <person name="Argout X."/>
            <person name="Bertrand B."/>
            <person name="de Kochko A."/>
            <person name="Graziosi G."/>
            <person name="Henry R.J."/>
            <person name="Jayarama X."/>
            <person name="Ming R."/>
            <person name="Nagai C."/>
            <person name="Rounsley S."/>
            <person name="Sankoff D."/>
            <person name="Giuliano G."/>
            <person name="Albert V.A."/>
            <person name="Wincker P."/>
            <person name="Lashermes P."/>
        </authorList>
    </citation>
    <scope>NUCLEOTIDE SEQUENCE [LARGE SCALE GENOMIC DNA]</scope>
    <source>
        <strain evidence="17">cv. DH200-94</strain>
    </source>
</reference>
<evidence type="ECO:0000256" key="2">
    <source>
        <dbReference type="ARBA" id="ARBA00007983"/>
    </source>
</evidence>
<evidence type="ECO:0000259" key="13">
    <source>
        <dbReference type="Pfam" id="PF01179"/>
    </source>
</evidence>
<evidence type="ECO:0000256" key="1">
    <source>
        <dbReference type="ARBA" id="ARBA00001935"/>
    </source>
</evidence>
<comment type="similarity">
    <text evidence="2 11">Belongs to the copper/topaquinone oxidase family.</text>
</comment>
<keyword evidence="8" id="KW-1015">Disulfide bond</keyword>
<feature type="domain" description="Copper amine oxidase N3-terminal" evidence="15">
    <location>
        <begin position="138"/>
        <end position="233"/>
    </location>
</feature>
<evidence type="ECO:0000256" key="5">
    <source>
        <dbReference type="ARBA" id="ARBA00022772"/>
    </source>
</evidence>
<dbReference type="InParanoid" id="A0A068TUM3"/>
<dbReference type="SUPFAM" id="SSF49998">
    <property type="entry name" value="Amine oxidase catalytic domain"/>
    <property type="match status" value="1"/>
</dbReference>
<keyword evidence="4 11" id="KW-0479">Metal-binding</keyword>
<dbReference type="FunCoup" id="A0A068TUM3">
    <property type="interactions" value="80"/>
</dbReference>
<evidence type="ECO:0000256" key="6">
    <source>
        <dbReference type="ARBA" id="ARBA00023002"/>
    </source>
</evidence>
<dbReference type="FunFam" id="3.10.450.40:FF:000005">
    <property type="entry name" value="Amine oxidase"/>
    <property type="match status" value="1"/>
</dbReference>
<keyword evidence="17" id="KW-1185">Reference proteome</keyword>
<evidence type="ECO:0000313" key="17">
    <source>
        <dbReference type="Proteomes" id="UP000295252"/>
    </source>
</evidence>
<evidence type="ECO:0000256" key="3">
    <source>
        <dbReference type="ARBA" id="ARBA00011738"/>
    </source>
</evidence>
<evidence type="ECO:0000256" key="7">
    <source>
        <dbReference type="ARBA" id="ARBA00023008"/>
    </source>
</evidence>
<dbReference type="PROSITE" id="PS01165">
    <property type="entry name" value="COPPER_AMINE_OXID_2"/>
    <property type="match status" value="1"/>
</dbReference>
<gene>
    <name evidence="16" type="ORF">GSCOC_T00026062001</name>
</gene>
<dbReference type="Proteomes" id="UP000295252">
    <property type="component" value="Chromosome V"/>
</dbReference>
<dbReference type="Pfam" id="PF02728">
    <property type="entry name" value="Cu_amine_oxidN3"/>
    <property type="match status" value="1"/>
</dbReference>
<name>A0A068TUM3_COFCA</name>
<comment type="PTM">
    <text evidence="10 11">Topaquinone (TPQ) is generated by copper-dependent autoxidation of a specific tyrosyl residue.</text>
</comment>
<comment type="cofactor">
    <cofactor evidence="11">
        <name>Cu cation</name>
        <dbReference type="ChEBI" id="CHEBI:23378"/>
    </cofactor>
    <text evidence="11">Contains 1 topaquinone per subunit.</text>
</comment>
<dbReference type="Pfam" id="PF01179">
    <property type="entry name" value="Cu_amine_oxid"/>
    <property type="match status" value="1"/>
</dbReference>
<evidence type="ECO:0000313" key="16">
    <source>
        <dbReference type="EMBL" id="CDO99048.1"/>
    </source>
</evidence>
<dbReference type="FunFam" id="3.10.450.40:FF:000012">
    <property type="entry name" value="Amine oxidase"/>
    <property type="match status" value="1"/>
</dbReference>
<feature type="signal peptide" evidence="12">
    <location>
        <begin position="1"/>
        <end position="36"/>
    </location>
</feature>
<dbReference type="InterPro" id="IPR015802">
    <property type="entry name" value="Cu_amine_oxidase_N3"/>
</dbReference>
<dbReference type="GO" id="GO:0008131">
    <property type="term" value="F:primary methylamine oxidase activity"/>
    <property type="evidence" value="ECO:0007669"/>
    <property type="project" value="InterPro"/>
</dbReference>
<dbReference type="InterPro" id="IPR015798">
    <property type="entry name" value="Cu_amine_oxidase_C"/>
</dbReference>
<dbReference type="PANTHER" id="PTHR10638:SF71">
    <property type="entry name" value="AMINE OXIDASE"/>
    <property type="match status" value="1"/>
</dbReference>
<dbReference type="GO" id="GO:0009308">
    <property type="term" value="P:amine metabolic process"/>
    <property type="evidence" value="ECO:0007669"/>
    <property type="project" value="UniProtKB-UniRule"/>
</dbReference>
<dbReference type="Gene3D" id="3.10.450.40">
    <property type="match status" value="2"/>
</dbReference>
<keyword evidence="12" id="KW-0732">Signal</keyword>
<protein>
    <recommendedName>
        <fullName evidence="11">Amine oxidase</fullName>
        <ecNumber evidence="11">1.4.3.-</ecNumber>
    </recommendedName>
</protein>
<feature type="modified residue" description="2',4',5'-topaquinone" evidence="10">
    <location>
        <position position="424"/>
    </location>
</feature>
<dbReference type="FunFam" id="2.70.98.20:FF:000004">
    <property type="entry name" value="Amine oxidase"/>
    <property type="match status" value="1"/>
</dbReference>
<feature type="active site" description="Proton acceptor" evidence="9">
    <location>
        <position position="336"/>
    </location>
</feature>
<evidence type="ECO:0000256" key="10">
    <source>
        <dbReference type="PIRSR" id="PIRSR600269-51"/>
    </source>
</evidence>
<dbReference type="Pfam" id="PF02727">
    <property type="entry name" value="Cu_amine_oxidN2"/>
    <property type="match status" value="1"/>
</dbReference>
<accession>A0A068TUM3</accession>
<feature type="active site" description="Schiff-base intermediate with substrate; via topaquinone" evidence="9">
    <location>
        <position position="424"/>
    </location>
</feature>
<sequence>MMALVLPLGSVPAPMYSTLLTHVLIFLCIFSALCLSSDHEIHPLDSLTASELTQVQTIVNNSICSTSCQSLSFHYVGLHEPDKPIVLSWLSDKDSTKVPPRQAFVLARINFKNHELIVDLNASAIISNKVHDGHGYPLLNFAEQSAANRLPLTYAPFIASIKKRGLKLEEVICQSFTIGWFGEQKTKRIVREMCYYLDGTINLYMRPIEGITLTVDLDEMKIIGYRDRLIVPVPKAEGTDYREVKQKQPVSSPIKPITMLQPHGPSFNIEGHVVSWADWKFHLDFDMRVGPILSLASIYDLEKDESRSVMYRGFISELFVPYMDLTEEWYYRTYFDSGEYGFGLCAAPLLPSSDCPENAVFFDGYSMSQDGTPRKLPNIICIFERYAGDILWRHTEGAIPGKVFTEVRPEVSLIVRMVSAVGNYDYIVDWEFRQTGTIKVNIGLTGLLEVRAEAYTYKDQIGEEVYGTLLAENTLGSYHDHFLNFHLDLDVDNPANSFVKTKLQTTAVMDKRSPRRSYWTVVSETSKTESDARINLGSGAAELLVVNPNKKTEMGNYVGYRLLPGSVVNTLLSDDDYPEVRAGFTKYNVWVTPYNKSEKWAGGTYADQSRGDDNLAVWSLRNREIENKDIVIWYTLGFHHVPYQEDFPVMPTINNGFELRPTNFFEHNPVLKVKQLAKVKWLKCCKECRHNLTADIDPLA</sequence>
<evidence type="ECO:0000256" key="9">
    <source>
        <dbReference type="PIRSR" id="PIRSR600269-50"/>
    </source>
</evidence>
<dbReference type="AlphaFoldDB" id="A0A068TUM3"/>
<evidence type="ECO:0000256" key="4">
    <source>
        <dbReference type="ARBA" id="ARBA00022723"/>
    </source>
</evidence>
<evidence type="ECO:0000259" key="14">
    <source>
        <dbReference type="Pfam" id="PF02727"/>
    </source>
</evidence>
<dbReference type="InterPro" id="IPR036460">
    <property type="entry name" value="Cu_amine_oxidase_C_sf"/>
</dbReference>
<dbReference type="InterPro" id="IPR016182">
    <property type="entry name" value="Cu_amine_oxidase_N-reg"/>
</dbReference>
<dbReference type="EMBL" id="HG739087">
    <property type="protein sequence ID" value="CDO99048.1"/>
    <property type="molecule type" value="Genomic_DNA"/>
</dbReference>
<organism evidence="16 17">
    <name type="scientific">Coffea canephora</name>
    <name type="common">Robusta coffee</name>
    <dbReference type="NCBI Taxonomy" id="49390"/>
    <lineage>
        <taxon>Eukaryota</taxon>
        <taxon>Viridiplantae</taxon>
        <taxon>Streptophyta</taxon>
        <taxon>Embryophyta</taxon>
        <taxon>Tracheophyta</taxon>
        <taxon>Spermatophyta</taxon>
        <taxon>Magnoliopsida</taxon>
        <taxon>eudicotyledons</taxon>
        <taxon>Gunneridae</taxon>
        <taxon>Pentapetalae</taxon>
        <taxon>asterids</taxon>
        <taxon>lamiids</taxon>
        <taxon>Gentianales</taxon>
        <taxon>Rubiaceae</taxon>
        <taxon>Ixoroideae</taxon>
        <taxon>Gardenieae complex</taxon>
        <taxon>Bertiereae - Coffeeae clade</taxon>
        <taxon>Coffeeae</taxon>
        <taxon>Coffea</taxon>
    </lineage>
</organism>
<keyword evidence="5 9" id="KW-0801">TPQ</keyword>
<dbReference type="OrthoDB" id="5379943at2759"/>
<dbReference type="GO" id="GO:0048038">
    <property type="term" value="F:quinone binding"/>
    <property type="evidence" value="ECO:0007669"/>
    <property type="project" value="InterPro"/>
</dbReference>